<dbReference type="AlphaFoldDB" id="A0A3E1Q9B9"/>
<reference evidence="2 3" key="1">
    <citation type="journal article" date="2007" name="Int. J. Syst. Evol. Microbiol.">
        <title>Marixanthomonas ophiurae gen. nov., sp. nov., a marine bacterium of the family Flavobacteriaceae isolated from a deep-sea brittle star.</title>
        <authorList>
            <person name="Romanenko L.A."/>
            <person name="Uchino M."/>
            <person name="Frolova G.M."/>
            <person name="Mikhailov V.V."/>
        </authorList>
    </citation>
    <scope>NUCLEOTIDE SEQUENCE [LARGE SCALE GENOMIC DNA]</scope>
    <source>
        <strain evidence="2 3">KMM 3046</strain>
    </source>
</reference>
<dbReference type="Proteomes" id="UP000261082">
    <property type="component" value="Unassembled WGS sequence"/>
</dbReference>
<keyword evidence="3" id="KW-1185">Reference proteome</keyword>
<dbReference type="EMBL" id="QVID01000001">
    <property type="protein sequence ID" value="RFN58725.1"/>
    <property type="molecule type" value="Genomic_DNA"/>
</dbReference>
<feature type="transmembrane region" description="Helical" evidence="1">
    <location>
        <begin position="52"/>
        <end position="71"/>
    </location>
</feature>
<feature type="transmembrane region" description="Helical" evidence="1">
    <location>
        <begin position="141"/>
        <end position="162"/>
    </location>
</feature>
<keyword evidence="1" id="KW-0812">Transmembrane</keyword>
<keyword evidence="1" id="KW-1133">Transmembrane helix</keyword>
<evidence type="ECO:0000313" key="2">
    <source>
        <dbReference type="EMBL" id="RFN58725.1"/>
    </source>
</evidence>
<keyword evidence="1" id="KW-0472">Membrane</keyword>
<feature type="transmembrane region" description="Helical" evidence="1">
    <location>
        <begin position="194"/>
        <end position="216"/>
    </location>
</feature>
<proteinExistence type="predicted"/>
<organism evidence="2 3">
    <name type="scientific">Marixanthomonas ophiurae</name>
    <dbReference type="NCBI Taxonomy" id="387659"/>
    <lineage>
        <taxon>Bacteria</taxon>
        <taxon>Pseudomonadati</taxon>
        <taxon>Bacteroidota</taxon>
        <taxon>Flavobacteriia</taxon>
        <taxon>Flavobacteriales</taxon>
        <taxon>Flavobacteriaceae</taxon>
        <taxon>Marixanthomonas</taxon>
    </lineage>
</organism>
<evidence type="ECO:0000313" key="3">
    <source>
        <dbReference type="Proteomes" id="UP000261082"/>
    </source>
</evidence>
<feature type="transmembrane region" description="Helical" evidence="1">
    <location>
        <begin position="169"/>
        <end position="188"/>
    </location>
</feature>
<sequence length="227" mass="26423">MKASLLRRITFFIGILNILIPLFFGIGITIYLVPLYISCLYLIYYTSVKKHNILLILFLLVTCIAESIASFGFVDNFMWIASLFTVFFLLGTLLLRPALKRWKIRLKLDEKIGLIVGFICVVFVMVVTYNATIDQVPQTVYHLFAFLAFALFLYACFFVFIYDHHSRGIFTFITGIAYVCMYVNYFIYEFFYNSILLLVLVQACEVVGQYAFVVYLEKRDTAFIDLR</sequence>
<comment type="caution">
    <text evidence="2">The sequence shown here is derived from an EMBL/GenBank/DDBJ whole genome shotgun (WGS) entry which is preliminary data.</text>
</comment>
<protein>
    <submittedName>
        <fullName evidence="2">Uncharacterized protein</fullName>
    </submittedName>
</protein>
<name>A0A3E1Q9B9_9FLAO</name>
<feature type="transmembrane region" description="Helical" evidence="1">
    <location>
        <begin position="12"/>
        <end position="45"/>
    </location>
</feature>
<evidence type="ECO:0000256" key="1">
    <source>
        <dbReference type="SAM" id="Phobius"/>
    </source>
</evidence>
<accession>A0A3E1Q9B9</accession>
<feature type="transmembrane region" description="Helical" evidence="1">
    <location>
        <begin position="111"/>
        <end position="129"/>
    </location>
</feature>
<dbReference type="RefSeq" id="WP_117157749.1">
    <property type="nucleotide sequence ID" value="NZ_QVID01000001.1"/>
</dbReference>
<feature type="transmembrane region" description="Helical" evidence="1">
    <location>
        <begin position="77"/>
        <end position="99"/>
    </location>
</feature>
<gene>
    <name evidence="2" type="ORF">DZ858_01195</name>
</gene>